<dbReference type="RefSeq" id="WP_192360141.1">
    <property type="nucleotide sequence ID" value="NZ_CP119182.1"/>
</dbReference>
<organism evidence="2 3">
    <name type="scientific">Streptomyces caniscabiei</name>
    <dbReference type="NCBI Taxonomy" id="2746961"/>
    <lineage>
        <taxon>Bacteria</taxon>
        <taxon>Bacillati</taxon>
        <taxon>Actinomycetota</taxon>
        <taxon>Actinomycetes</taxon>
        <taxon>Kitasatosporales</taxon>
        <taxon>Streptomycetaceae</taxon>
        <taxon>Streptomyces</taxon>
    </lineage>
</organism>
<dbReference type="AlphaFoldDB" id="A0A927L1F6"/>
<dbReference type="EMBL" id="JACYXT010000003">
    <property type="protein sequence ID" value="MBD9723231.1"/>
    <property type="molecule type" value="Genomic_DNA"/>
</dbReference>
<proteinExistence type="predicted"/>
<reference evidence="2" key="1">
    <citation type="submission" date="2020-09" db="EMBL/GenBank/DDBJ databases">
        <title>Streptomyces canutascabiei sp. nov., which causes potato common scab and is distributed across the world.</title>
        <authorList>
            <person name="Nguyen H.P."/>
            <person name="Weisberg A.J."/>
            <person name="Chang J.H."/>
            <person name="Clarke C.R."/>
        </authorList>
    </citation>
    <scope>NUCLEOTIDE SEQUENCE</scope>
    <source>
        <strain evidence="2">ID-01-6.2a</strain>
    </source>
</reference>
<feature type="compositionally biased region" description="Basic and acidic residues" evidence="1">
    <location>
        <begin position="219"/>
        <end position="228"/>
    </location>
</feature>
<evidence type="ECO:0000313" key="2">
    <source>
        <dbReference type="EMBL" id="MBD9723231.1"/>
    </source>
</evidence>
<protein>
    <submittedName>
        <fullName evidence="2">Uncharacterized protein</fullName>
    </submittedName>
</protein>
<gene>
    <name evidence="2" type="ORF">IHE70_08235</name>
</gene>
<evidence type="ECO:0000313" key="3">
    <source>
        <dbReference type="Proteomes" id="UP000661025"/>
    </source>
</evidence>
<accession>A0A927L1F6</accession>
<comment type="caution">
    <text evidence="2">The sequence shown here is derived from an EMBL/GenBank/DDBJ whole genome shotgun (WGS) entry which is preliminary data.</text>
</comment>
<feature type="region of interest" description="Disordered" evidence="1">
    <location>
        <begin position="216"/>
        <end position="238"/>
    </location>
</feature>
<evidence type="ECO:0000256" key="1">
    <source>
        <dbReference type="SAM" id="MobiDB-lite"/>
    </source>
</evidence>
<sequence length="238" mass="25803">MSGLSVHLPQQRLQDALDTLDAAFAPLAKSSVPVGGCTHCFTEAELHVLAGPVREVPDELMYSVAHKAPDHWDDFPALYRRLTPRIVRLLVTDGLDHGMVASRMLTAGRRDWPGAERGALEEVWQAWWRSVLHAHPGVGHVADVLETLAATTGTLGPWLAVWAGTRTEAADLHLGAALDRWLVEDGLADLRLGFCGEAHATPELLPWLLLAGGGPRRGRPAEGDRADRVPLSTDFHGP</sequence>
<dbReference type="GeneID" id="79933518"/>
<dbReference type="Proteomes" id="UP000661025">
    <property type="component" value="Unassembled WGS sequence"/>
</dbReference>
<name>A0A927L1F6_9ACTN</name>